<feature type="domain" description="Erythromycin biosynthesis protein CIII-like C-terminal" evidence="4">
    <location>
        <begin position="226"/>
        <end position="363"/>
    </location>
</feature>
<evidence type="ECO:0000256" key="1">
    <source>
        <dbReference type="ARBA" id="ARBA00006962"/>
    </source>
</evidence>
<gene>
    <name evidence="7" type="ORF">G4A38_23610</name>
    <name evidence="6" type="ORF">G4A47_22630</name>
    <name evidence="8" type="ORF">HX136_17015</name>
</gene>
<reference evidence="9" key="3">
    <citation type="submission" date="2020-06" db="EMBL/GenBank/DDBJ databases">
        <title>Identification and Characterisation of Fosfomycin Resistance in Escherichia coli Urinary Tract Infection Isolates from Australia.</title>
        <authorList>
            <person name="Mowlaboccus S."/>
            <person name="Daley D."/>
            <person name="Pang S."/>
            <person name="Gottlieb T."/>
            <person name="Nimmo G.R."/>
            <person name="George N."/>
            <person name="Korman T.M."/>
            <person name="Strietberg R."/>
            <person name="Robson J."/>
            <person name="Peachey G."/>
            <person name="Collignon P."/>
            <person name="Bradbury S."/>
            <person name="Colombi E."/>
            <person name="Ramsay J.P."/>
            <person name="Rogers B.A."/>
            <person name="Coombs G.W."/>
        </authorList>
    </citation>
    <scope>NUCLEOTIDE SEQUENCE [LARGE SCALE GENOMIC DNA]</scope>
    <source>
        <strain evidence="9">EC2</strain>
    </source>
</reference>
<dbReference type="RefSeq" id="WP_001231529.1">
    <property type="nucleotide sequence ID" value="NZ_BFWO01000098.1"/>
</dbReference>
<dbReference type="AlphaFoldDB" id="A0A0A8KG06"/>
<dbReference type="GO" id="GO:0008194">
    <property type="term" value="F:UDP-glycosyltransferase activity"/>
    <property type="evidence" value="ECO:0007669"/>
    <property type="project" value="InterPro"/>
</dbReference>
<dbReference type="InterPro" id="IPR050426">
    <property type="entry name" value="Glycosyltransferase_28"/>
</dbReference>
<reference evidence="8" key="4">
    <citation type="submission" date="2020-06" db="EMBL/GenBank/DDBJ databases">
        <authorList>
            <person name="Ramsay J.P."/>
            <person name="Colombi E."/>
            <person name="Mowlaboccus S."/>
        </authorList>
    </citation>
    <scope>NUCLEOTIDE SEQUENCE</scope>
    <source>
        <strain evidence="8">EC2</strain>
    </source>
</reference>
<name>A0A0A8KG06_ECOLX</name>
<dbReference type="EMBL" id="JABUPJ010000049">
    <property type="protein sequence ID" value="NYQ41517.1"/>
    <property type="molecule type" value="Genomic_DNA"/>
</dbReference>
<keyword evidence="3" id="KW-0808">Transferase</keyword>
<reference evidence="8" key="1">
    <citation type="journal article" date="2020" name="Int. J. Antimicrob. Agents">
        <title>Identification and characterisation of fosfomycin resistance in Escherichia coli urinary tract infection isolates from Australia.</title>
        <authorList>
            <person name="Mowlaboccus S."/>
            <person name="Daley D."/>
            <person name="Pang S."/>
            <person name="Gottlieb T."/>
            <person name="Merlino J."/>
            <person name="Nimmo G.R."/>
            <person name="George N."/>
            <person name="Korman T.M."/>
            <person name="Streitberg R."/>
            <person name="Robson J."/>
            <person name="Peachey G."/>
            <person name="Collignon P."/>
            <person name="Bradbury S."/>
            <person name="Colombi E."/>
            <person name="Ramsay J.P."/>
            <person name="Rogers B.A."/>
            <person name="Coombs G.W."/>
        </authorList>
    </citation>
    <scope>NUCLEOTIDE SEQUENCE</scope>
    <source>
        <strain evidence="8">EC2</strain>
    </source>
</reference>
<evidence type="ECO:0000259" key="5">
    <source>
        <dbReference type="Pfam" id="PF21036"/>
    </source>
</evidence>
<dbReference type="Proteomes" id="UP000517067">
    <property type="component" value="Unassembled WGS sequence"/>
</dbReference>
<dbReference type="Proteomes" id="UP000509796">
    <property type="component" value="Chromosome"/>
</dbReference>
<accession>A0A0A8KG06</accession>
<evidence type="ECO:0000256" key="2">
    <source>
        <dbReference type="ARBA" id="ARBA00022676"/>
    </source>
</evidence>
<dbReference type="Pfam" id="PF21036">
    <property type="entry name" value="EryCIII-like_N"/>
    <property type="match status" value="1"/>
</dbReference>
<feature type="domain" description="Erythromycin biosynthesis protein CIII-like N-terminal" evidence="5">
    <location>
        <begin position="24"/>
        <end position="213"/>
    </location>
</feature>
<evidence type="ECO:0000313" key="8">
    <source>
        <dbReference type="EMBL" id="QLG58394.1"/>
    </source>
</evidence>
<evidence type="ECO:0000313" key="9">
    <source>
        <dbReference type="Proteomes" id="UP000509796"/>
    </source>
</evidence>
<dbReference type="CDD" id="cd03784">
    <property type="entry name" value="GT1_Gtf-like"/>
    <property type="match status" value="1"/>
</dbReference>
<comment type="similarity">
    <text evidence="1">Belongs to the glycosyltransferase 28 family.</text>
</comment>
<evidence type="ECO:0000313" key="6">
    <source>
        <dbReference type="EMBL" id="NYP87940.1"/>
    </source>
</evidence>
<dbReference type="InterPro" id="IPR010610">
    <property type="entry name" value="EryCIII-like_C"/>
</dbReference>
<dbReference type="SUPFAM" id="SSF53756">
    <property type="entry name" value="UDP-Glycosyltransferase/glycogen phosphorylase"/>
    <property type="match status" value="1"/>
</dbReference>
<evidence type="ECO:0000313" key="7">
    <source>
        <dbReference type="EMBL" id="NYQ41517.1"/>
    </source>
</evidence>
<keyword evidence="2" id="KW-0328">Glycosyltransferase</keyword>
<dbReference type="PANTHER" id="PTHR48050:SF13">
    <property type="entry name" value="STEROL 3-BETA-GLUCOSYLTRANSFERASE UGT80A2"/>
    <property type="match status" value="1"/>
</dbReference>
<evidence type="ECO:0000259" key="4">
    <source>
        <dbReference type="Pfam" id="PF06722"/>
    </source>
</evidence>
<dbReference type="InterPro" id="IPR002213">
    <property type="entry name" value="UDP_glucos_trans"/>
</dbReference>
<reference evidence="7 10" key="2">
    <citation type="journal article" date="2020" name="J. Appl. Microbiol.">
        <title>Genetic characterization of Shigatoxigenic and enteropathogenic Escherichia coli O80:H2 from diarrheic and septicemic calves and relatedness to human Shigatoxigenic E. coli O80:H2.</title>
        <authorList>
            <person name="Habets A."/>
            <person name="Crombe F."/>
            <person name="Nakamura K."/>
            <person name="Guerin V."/>
            <person name="De Rauw K."/>
            <person name="Pierard D."/>
            <person name="Saulmont M."/>
            <person name="Hayashi T."/>
            <person name="Mainil J.G."/>
            <person name="Thiry D."/>
        </authorList>
    </citation>
    <scope>NUCLEOTIDE SEQUENCE [LARGE SCALE GENOMIC DNA]</scope>
    <source>
        <strain evidence="7">EH3306</strain>
        <strain evidence="6 10">EH3307</strain>
    </source>
</reference>
<dbReference type="GO" id="GO:0016758">
    <property type="term" value="F:hexosyltransferase activity"/>
    <property type="evidence" value="ECO:0007669"/>
    <property type="project" value="UniProtKB-ARBA"/>
</dbReference>
<protein>
    <submittedName>
        <fullName evidence="7">Glycosyltransferase</fullName>
    </submittedName>
</protein>
<dbReference type="InterPro" id="IPR048284">
    <property type="entry name" value="EryCIII-like_N"/>
</dbReference>
<evidence type="ECO:0000313" key="10">
    <source>
        <dbReference type="Proteomes" id="UP000517067"/>
    </source>
</evidence>
<sequence>MRKRILFIGPPLYGLLYPLISLAQAFRVIGHDVVISSAGKFANKAAEAGLVVFDAVPGLDSEAGYRHQEELRKKSNIIGHFSFFSDEMADNLIDFAGKWRPDLIVYPPLGPAGPLVAAKYRIPSVMLAVGFAHTSAHIQMLNRSLSNAYRRHGVSGPLCDLAWIDVAPPSMSILKNAGEPVISMRYIPYNGGAVKETWWDRDSDRKRLLISLGTVKPMVDGLELISWVMDSANEVDADIILQLAINARTGLRKLPSNVRLVDWIPMGVFLNGADGFIHHGGAGNTLTALYSGIPQIVFGEGADRSVNAEIVAKRGCGIIPDKHGLTSDLVNRLLYDDSLRFCSDQVAAEMAEQPSPAEIAEVLMRKLKNNGKQL</sequence>
<organism evidence="7">
    <name type="scientific">Escherichia coli</name>
    <dbReference type="NCBI Taxonomy" id="562"/>
    <lineage>
        <taxon>Bacteria</taxon>
        <taxon>Pseudomonadati</taxon>
        <taxon>Pseudomonadota</taxon>
        <taxon>Gammaproteobacteria</taxon>
        <taxon>Enterobacterales</taxon>
        <taxon>Enterobacteriaceae</taxon>
        <taxon>Escherichia</taxon>
    </lineage>
</organism>
<proteinExistence type="inferred from homology"/>
<dbReference type="EMBL" id="CP058571">
    <property type="protein sequence ID" value="QLG58394.1"/>
    <property type="molecule type" value="Genomic_DNA"/>
</dbReference>
<evidence type="ECO:0000256" key="3">
    <source>
        <dbReference type="ARBA" id="ARBA00022679"/>
    </source>
</evidence>
<dbReference type="EMBL" id="JABUPU010000046">
    <property type="protein sequence ID" value="NYP87940.1"/>
    <property type="molecule type" value="Genomic_DNA"/>
</dbReference>
<dbReference type="PANTHER" id="PTHR48050">
    <property type="entry name" value="STEROL 3-BETA-GLUCOSYLTRANSFERASE"/>
    <property type="match status" value="1"/>
</dbReference>
<dbReference type="GO" id="GO:0017000">
    <property type="term" value="P:antibiotic biosynthetic process"/>
    <property type="evidence" value="ECO:0007669"/>
    <property type="project" value="UniProtKB-ARBA"/>
</dbReference>
<dbReference type="Proteomes" id="UP000540485">
    <property type="component" value="Unassembled WGS sequence"/>
</dbReference>
<dbReference type="Gene3D" id="3.40.50.2000">
    <property type="entry name" value="Glycogen Phosphorylase B"/>
    <property type="match status" value="2"/>
</dbReference>
<dbReference type="Pfam" id="PF06722">
    <property type="entry name" value="EryCIII-like_C"/>
    <property type="match status" value="1"/>
</dbReference>